<evidence type="ECO:0000313" key="1">
    <source>
        <dbReference type="EMBL" id="CAG6695857.1"/>
    </source>
</evidence>
<proteinExistence type="predicted"/>
<dbReference type="EMBL" id="HBUF01325800">
    <property type="protein sequence ID" value="CAG6695857.1"/>
    <property type="molecule type" value="Transcribed_RNA"/>
</dbReference>
<protein>
    <submittedName>
        <fullName evidence="1">Uncharacterized protein</fullName>
    </submittedName>
</protein>
<dbReference type="AlphaFoldDB" id="A0A8D8U124"/>
<sequence>MSGRVASTGVETCSLLLFMSICSILPKGGVIAINKLCIRISLYTNGMVKLLKLCIRMPSDGSSNQDCLMSQRLCSPILFEPFFLLKRLFRMQGKREREREEE</sequence>
<reference evidence="1" key="1">
    <citation type="submission" date="2021-05" db="EMBL/GenBank/DDBJ databases">
        <authorList>
            <person name="Alioto T."/>
            <person name="Alioto T."/>
            <person name="Gomez Garrido J."/>
        </authorList>
    </citation>
    <scope>NUCLEOTIDE SEQUENCE</scope>
</reference>
<name>A0A8D8U124_9HEMI</name>
<organism evidence="1">
    <name type="scientific">Cacopsylla melanoneura</name>
    <dbReference type="NCBI Taxonomy" id="428564"/>
    <lineage>
        <taxon>Eukaryota</taxon>
        <taxon>Metazoa</taxon>
        <taxon>Ecdysozoa</taxon>
        <taxon>Arthropoda</taxon>
        <taxon>Hexapoda</taxon>
        <taxon>Insecta</taxon>
        <taxon>Pterygota</taxon>
        <taxon>Neoptera</taxon>
        <taxon>Paraneoptera</taxon>
        <taxon>Hemiptera</taxon>
        <taxon>Sternorrhyncha</taxon>
        <taxon>Psylloidea</taxon>
        <taxon>Psyllidae</taxon>
        <taxon>Psyllinae</taxon>
        <taxon>Cacopsylla</taxon>
    </lineage>
</organism>
<accession>A0A8D8U124</accession>